<feature type="transmembrane region" description="Helical" evidence="1">
    <location>
        <begin position="1386"/>
        <end position="1409"/>
    </location>
</feature>
<keyword evidence="1" id="KW-1133">Transmembrane helix</keyword>
<evidence type="ECO:0000313" key="3">
    <source>
        <dbReference type="EMBL" id="KAH0886563.1"/>
    </source>
</evidence>
<name>A0ABQ8A261_BRANA</name>
<feature type="transmembrane region" description="Helical" evidence="1">
    <location>
        <begin position="362"/>
        <end position="379"/>
    </location>
</feature>
<evidence type="ECO:0000259" key="2">
    <source>
        <dbReference type="PROSITE" id="PS51485"/>
    </source>
</evidence>
<keyword evidence="1" id="KW-0472">Membrane</keyword>
<feature type="domain" description="Phytocyanin" evidence="2">
    <location>
        <begin position="762"/>
        <end position="864"/>
    </location>
</feature>
<dbReference type="Proteomes" id="UP000824890">
    <property type="component" value="Unassembled WGS sequence"/>
</dbReference>
<dbReference type="PANTHER" id="PTHR33021:SF442">
    <property type="entry name" value="PHYTOCYANIN DOMAIN-CONTAINING PROTEIN"/>
    <property type="match status" value="1"/>
</dbReference>
<dbReference type="PROSITE" id="PS51485">
    <property type="entry name" value="PHYTOCYANIN"/>
    <property type="match status" value="7"/>
</dbReference>
<feature type="domain" description="Phytocyanin" evidence="2">
    <location>
        <begin position="941"/>
        <end position="1041"/>
    </location>
</feature>
<dbReference type="Gene3D" id="2.60.40.420">
    <property type="entry name" value="Cupredoxins - blue copper proteins"/>
    <property type="match status" value="7"/>
</dbReference>
<dbReference type="Pfam" id="PF02298">
    <property type="entry name" value="Cu_bind_like"/>
    <property type="match status" value="7"/>
</dbReference>
<proteinExistence type="predicted"/>
<reference evidence="3 4" key="1">
    <citation type="submission" date="2021-05" db="EMBL/GenBank/DDBJ databases">
        <title>Genome Assembly of Synthetic Allotetraploid Brassica napus Reveals Homoeologous Exchanges between Subgenomes.</title>
        <authorList>
            <person name="Davis J.T."/>
        </authorList>
    </citation>
    <scope>NUCLEOTIDE SEQUENCE [LARGE SCALE GENOMIC DNA]</scope>
    <source>
        <strain evidence="4">cv. Da-Ae</strain>
        <tissue evidence="3">Seedling</tissue>
    </source>
</reference>
<feature type="domain" description="Phytocyanin" evidence="2">
    <location>
        <begin position="1266"/>
        <end position="1366"/>
    </location>
</feature>
<gene>
    <name evidence="3" type="ORF">HID58_062659</name>
</gene>
<feature type="transmembrane region" description="Helical" evidence="1">
    <location>
        <begin position="922"/>
        <end position="943"/>
    </location>
</feature>
<feature type="transmembrane region" description="Helical" evidence="1">
    <location>
        <begin position="1095"/>
        <end position="1115"/>
    </location>
</feature>
<feature type="non-terminal residue" evidence="3">
    <location>
        <position position="1"/>
    </location>
</feature>
<dbReference type="InterPro" id="IPR003245">
    <property type="entry name" value="Phytocyanin_dom"/>
</dbReference>
<evidence type="ECO:0000313" key="4">
    <source>
        <dbReference type="Proteomes" id="UP000824890"/>
    </source>
</evidence>
<feature type="domain" description="Phytocyanin" evidence="2">
    <location>
        <begin position="411"/>
        <end position="511"/>
    </location>
</feature>
<feature type="transmembrane region" description="Helical" evidence="1">
    <location>
        <begin position="53"/>
        <end position="72"/>
    </location>
</feature>
<organism evidence="3 4">
    <name type="scientific">Brassica napus</name>
    <name type="common">Rape</name>
    <dbReference type="NCBI Taxonomy" id="3708"/>
    <lineage>
        <taxon>Eukaryota</taxon>
        <taxon>Viridiplantae</taxon>
        <taxon>Streptophyta</taxon>
        <taxon>Embryophyta</taxon>
        <taxon>Tracheophyta</taxon>
        <taxon>Spermatophyta</taxon>
        <taxon>Magnoliopsida</taxon>
        <taxon>eudicotyledons</taxon>
        <taxon>Gunneridae</taxon>
        <taxon>Pentapetalae</taxon>
        <taxon>rosids</taxon>
        <taxon>malvids</taxon>
        <taxon>Brassicales</taxon>
        <taxon>Brassicaceae</taxon>
        <taxon>Brassiceae</taxon>
        <taxon>Brassica</taxon>
    </lineage>
</organism>
<accession>A0ABQ8A261</accession>
<feature type="domain" description="Phytocyanin" evidence="2">
    <location>
        <begin position="588"/>
        <end position="688"/>
    </location>
</feature>
<feature type="domain" description="Phytocyanin" evidence="2">
    <location>
        <begin position="1114"/>
        <end position="1207"/>
    </location>
</feature>
<dbReference type="SUPFAM" id="SSF49503">
    <property type="entry name" value="Cupredoxins"/>
    <property type="match status" value="7"/>
</dbReference>
<protein>
    <recommendedName>
        <fullName evidence="2">Phytocyanin domain-containing protein</fullName>
    </recommendedName>
</protein>
<comment type="caution">
    <text evidence="3">The sequence shown here is derived from an EMBL/GenBank/DDBJ whole genome shotgun (WGS) entry which is preliminary data.</text>
</comment>
<dbReference type="InterPro" id="IPR039391">
    <property type="entry name" value="Phytocyanin-like"/>
</dbReference>
<dbReference type="EMBL" id="JAGKQM010000014">
    <property type="protein sequence ID" value="KAH0886563.1"/>
    <property type="molecule type" value="Genomic_DNA"/>
</dbReference>
<feature type="transmembrane region" description="Helical" evidence="1">
    <location>
        <begin position="391"/>
        <end position="412"/>
    </location>
</feature>
<feature type="transmembrane region" description="Helical" evidence="1">
    <location>
        <begin position="1247"/>
        <end position="1268"/>
    </location>
</feature>
<evidence type="ECO:0000256" key="1">
    <source>
        <dbReference type="SAM" id="Phobius"/>
    </source>
</evidence>
<sequence length="1566" mass="174537">NPRLLYKHMYMELFFHQTNSLLLHKSLSNLFLSIQKVKNQTTPMMPSINSKSFFTSLMILVAIFGVGVKGTVHKVGDSSGWTMMGVDYQAWASSRTFQVPNWIRHGNSNQTRISTLHMRSSWSLRHRTKAWHPRLPGLVKSSGCSSSGTSQITKLFYVSFTFSLGYFTNQCSTISDGTITSLKHCFFFSLIKQRSIMAWINSKLFFTSLMILVALMGVGVGGTVHKVGDSSGWTMMGVDYQAWASSRTFQVGDSLVFEYNNEFHDVTEVTPHDFELCYSSNPLARYQTGSDTVTLTKPGFQHFICGVPGHCDIGQKLHILVFPASLGPVAAPSDHQALLCLLHLLPWLLHQPMLHNIRWDHHLFEALFLFQLIGFDLLIKQRSIMAWINSKLFFTSLMILVALMGVGVGGTVHKVGDSSGWTMMGVDYQAWASSRTFQVGDSLVFEYNNEFHDVTEVTPHDFELCYSSNPLARYQTGSDTVTLTKPGFQHFICGVPGHCDIGQKLGILVFPVSLGPFRDQSDHQALLCLLHLLPWLLHQPMLHNIRWDHHLFEALIKQRSIMAWINSKLFFTSLMILVALMGVGVGGTVHKVGDSSGWTMMGVDYQAWASSRTFQVGDSLVFEYNNEFHDVTEVTPHDFELCYSSNPLARYQTGSDTVTLTKPGFQHFICGVPGHCDIGQKLHILVFPASLGPVAAPVPGPITKLFYVSFTFSLGYFTNQCSTISDGTITSLKHCFFFSLLALIFCYSNLVDTFYCNEFGGTVHKVGDSSGWTMMGVDYQAWASSRTFQVGNSLVFEYNNEFHDVTEVTPHDFELCYSSNPLARYQTGSDTVTLTKRGFQHFICGVPAWHPRLPGLVRSSGCSSSGTSQITKLFYVSFTFSLGYFTNQCSTISDGTITSLKHCFFFSLIKQRSIMAWINSKLFFTSLMILVALIGVGVGGTVHKVGDSSGWTMMGVDYQAWASSRTFQVGDSLVFEYNNEFHDVTEVTPHDFELCYSSNPLARYQTGSDTVTLTKPGFQHFICGVPGHCDIGQKLHILWLLQFRDQSDHQALICLLHLLPWLLHQPMLHNIRWDHHLFEALTKQRSIMAWINSKLFFTSLMILVALIGVGVGGTVHKVGDSSGWTMMGVDYQAWASSRTFQVGDSLVFEYNNEFHDVTELCYSSNPLGRYQTGSDTVTLTKPGFQHFICGVPGHCDIGQKLGILVFPASLGPVAAPVPGPNSFTRSFKINVHLIKQRSIMAWINSKLFFTSLMILVALIGVGVGGTVHKVGDSSGWTMMGVDYQAWASSRTFQVGDSLVFEYNNEFHDVTEVTPHDFELCYSSNPLARYQTGSDTVTLTKPGFQHFICGVPGHCDIGQKLHILVFPASLGPVAAPVPGPVRSPSSYIKLFFTSLMIIVALIGVGVGGTVHKVGDSSGWTMMGVDYQAWASSRTFQVPNWIRHGNSNQTWISTLHMRSSWSLRHRTKAWHPRLPGLVGSSGCSSSGTSQITKLFYVSFTFSLGYFTNQCSTISDGTITSLKHCFFFSLLALIFCYSNLVDTFYCFDFHQCNELGLASLIKRFRSSNL</sequence>
<dbReference type="PANTHER" id="PTHR33021">
    <property type="entry name" value="BLUE COPPER PROTEIN"/>
    <property type="match status" value="1"/>
</dbReference>
<feature type="domain" description="Phytocyanin" evidence="2">
    <location>
        <begin position="223"/>
        <end position="323"/>
    </location>
</feature>
<keyword evidence="1" id="KW-0812">Transmembrane</keyword>
<keyword evidence="4" id="KW-1185">Reference proteome</keyword>
<feature type="transmembrane region" description="Helical" evidence="1">
    <location>
        <begin position="204"/>
        <end position="225"/>
    </location>
</feature>
<dbReference type="InterPro" id="IPR008972">
    <property type="entry name" value="Cupredoxin"/>
</dbReference>